<comment type="subcellular location">
    <subcellularLocation>
        <location evidence="1">Cell membrane</location>
        <topology evidence="1">Multi-pass membrane protein</topology>
    </subcellularLocation>
</comment>
<keyword evidence="3 7" id="KW-0812">Transmembrane</keyword>
<dbReference type="GO" id="GO:0005886">
    <property type="term" value="C:plasma membrane"/>
    <property type="evidence" value="ECO:0007669"/>
    <property type="project" value="UniProtKB-SubCell"/>
</dbReference>
<dbReference type="Gene3D" id="1.20.1640.10">
    <property type="entry name" value="Multidrug efflux transporter AcrB transmembrane domain"/>
    <property type="match status" value="1"/>
</dbReference>
<protein>
    <recommendedName>
        <fullName evidence="8">Membrane transport protein MMPL domain-containing protein</fullName>
    </recommendedName>
</protein>
<feature type="domain" description="Membrane transport protein MMPL" evidence="8">
    <location>
        <begin position="13"/>
        <end position="317"/>
    </location>
</feature>
<reference evidence="9" key="2">
    <citation type="submission" date="2020-09" db="EMBL/GenBank/DDBJ databases">
        <authorList>
            <person name="Sun Q."/>
            <person name="Zhou Y."/>
        </authorList>
    </citation>
    <scope>NUCLEOTIDE SEQUENCE</scope>
    <source>
        <strain evidence="9">CGMCC 4.7272</strain>
    </source>
</reference>
<keyword evidence="10" id="KW-1185">Reference proteome</keyword>
<feature type="transmembrane region" description="Helical" evidence="7">
    <location>
        <begin position="207"/>
        <end position="228"/>
    </location>
</feature>
<keyword evidence="2" id="KW-1003">Cell membrane</keyword>
<evidence type="ECO:0000256" key="7">
    <source>
        <dbReference type="SAM" id="Phobius"/>
    </source>
</evidence>
<feature type="compositionally biased region" description="Basic and acidic residues" evidence="6">
    <location>
        <begin position="371"/>
        <end position="404"/>
    </location>
</feature>
<dbReference type="AlphaFoldDB" id="A0A917L2G0"/>
<feature type="region of interest" description="Disordered" evidence="6">
    <location>
        <begin position="329"/>
        <end position="404"/>
    </location>
</feature>
<evidence type="ECO:0000259" key="8">
    <source>
        <dbReference type="Pfam" id="PF03176"/>
    </source>
</evidence>
<evidence type="ECO:0000256" key="5">
    <source>
        <dbReference type="ARBA" id="ARBA00023136"/>
    </source>
</evidence>
<keyword evidence="5 7" id="KW-0472">Membrane</keyword>
<dbReference type="SUPFAM" id="SSF82866">
    <property type="entry name" value="Multidrug efflux transporter AcrB transmembrane domain"/>
    <property type="match status" value="1"/>
</dbReference>
<dbReference type="PANTHER" id="PTHR33406">
    <property type="entry name" value="MEMBRANE PROTEIN MJ1562-RELATED"/>
    <property type="match status" value="1"/>
</dbReference>
<evidence type="ECO:0000256" key="1">
    <source>
        <dbReference type="ARBA" id="ARBA00004651"/>
    </source>
</evidence>
<comment type="caution">
    <text evidence="9">The sequence shown here is derived from an EMBL/GenBank/DDBJ whole genome shotgun (WGS) entry which is preliminary data.</text>
</comment>
<evidence type="ECO:0000256" key="2">
    <source>
        <dbReference type="ARBA" id="ARBA00022475"/>
    </source>
</evidence>
<gene>
    <name evidence="9" type="ORF">GCM10012282_36510</name>
</gene>
<keyword evidence="4 7" id="KW-1133">Transmembrane helix</keyword>
<feature type="transmembrane region" description="Helical" evidence="7">
    <location>
        <begin position="166"/>
        <end position="187"/>
    </location>
</feature>
<dbReference type="InterPro" id="IPR050545">
    <property type="entry name" value="Mycobact_MmpL"/>
</dbReference>
<feature type="transmembrane region" description="Helical" evidence="7">
    <location>
        <begin position="142"/>
        <end position="159"/>
    </location>
</feature>
<evidence type="ECO:0000313" key="10">
    <source>
        <dbReference type="Proteomes" id="UP000625682"/>
    </source>
</evidence>
<name>A0A917L2G0_9ACTN</name>
<dbReference type="EMBL" id="BMMU01000011">
    <property type="protein sequence ID" value="GGJ36523.1"/>
    <property type="molecule type" value="Genomic_DNA"/>
</dbReference>
<sequence>MRLQDPSVTVSMPHTNPTVETVARMDKAFPGDPSPARLVVWGDKVGDPAVRQAVDSLRERAADTDGQIGTSITSTTVGNALVVKVPLAGSGTDKTSNAALETLREDLLPPTLGKVDGIEYAVNGQTAQPYDFTKTLKDTTPVVLAFVLAVAFTLLLVSFRSLAVPIISIVLNLLSITAAYGAVTWVFQDGHLSSLLNFTSYGGVTSWLPLFMFVLLFGLSMDYHIFILSRIRERRLAGEDPKTAVASGIATSAGVVTSAAVIMVAVFSIFVTLSAIEYKMLGVGMSLAIIIDATVVRGVLLPAVMSLLGENTWALPRWMQWLPAAQDESRGLGADPRSRTHGALGPGAARRGHVPEYAPVPGMNQRRREPRRYESRRCEPTARPERPARPDHPARSERLVRSVA</sequence>
<dbReference type="InterPro" id="IPR004869">
    <property type="entry name" value="MMPL_dom"/>
</dbReference>
<feature type="transmembrane region" description="Helical" evidence="7">
    <location>
        <begin position="249"/>
        <end position="273"/>
    </location>
</feature>
<dbReference type="Proteomes" id="UP000625682">
    <property type="component" value="Unassembled WGS sequence"/>
</dbReference>
<feature type="transmembrane region" description="Helical" evidence="7">
    <location>
        <begin position="285"/>
        <end position="309"/>
    </location>
</feature>
<evidence type="ECO:0000256" key="6">
    <source>
        <dbReference type="SAM" id="MobiDB-lite"/>
    </source>
</evidence>
<dbReference type="PANTHER" id="PTHR33406:SF13">
    <property type="entry name" value="MEMBRANE PROTEIN YDFJ"/>
    <property type="match status" value="1"/>
</dbReference>
<evidence type="ECO:0000256" key="4">
    <source>
        <dbReference type="ARBA" id="ARBA00022989"/>
    </source>
</evidence>
<accession>A0A917L2G0</accession>
<proteinExistence type="predicted"/>
<dbReference type="Pfam" id="PF03176">
    <property type="entry name" value="MMPL"/>
    <property type="match status" value="1"/>
</dbReference>
<reference evidence="9" key="1">
    <citation type="journal article" date="2014" name="Int. J. Syst. Evol. Microbiol.">
        <title>Complete genome sequence of Corynebacterium casei LMG S-19264T (=DSM 44701T), isolated from a smear-ripened cheese.</title>
        <authorList>
            <consortium name="US DOE Joint Genome Institute (JGI-PGF)"/>
            <person name="Walter F."/>
            <person name="Albersmeier A."/>
            <person name="Kalinowski J."/>
            <person name="Ruckert C."/>
        </authorList>
    </citation>
    <scope>NUCLEOTIDE SEQUENCE</scope>
    <source>
        <strain evidence="9">CGMCC 4.7272</strain>
    </source>
</reference>
<organism evidence="9 10">
    <name type="scientific">Streptomyces lacrimifluminis</name>
    <dbReference type="NCBI Taxonomy" id="1500077"/>
    <lineage>
        <taxon>Bacteria</taxon>
        <taxon>Bacillati</taxon>
        <taxon>Actinomycetota</taxon>
        <taxon>Actinomycetes</taxon>
        <taxon>Kitasatosporales</taxon>
        <taxon>Streptomycetaceae</taxon>
        <taxon>Streptomyces</taxon>
    </lineage>
</organism>
<evidence type="ECO:0000313" key="9">
    <source>
        <dbReference type="EMBL" id="GGJ36523.1"/>
    </source>
</evidence>
<evidence type="ECO:0000256" key="3">
    <source>
        <dbReference type="ARBA" id="ARBA00022692"/>
    </source>
</evidence>